<organism evidence="1 2">
    <name type="scientific">Vairimorpha ceranae</name>
    <dbReference type="NCBI Taxonomy" id="40302"/>
    <lineage>
        <taxon>Eukaryota</taxon>
        <taxon>Fungi</taxon>
        <taxon>Fungi incertae sedis</taxon>
        <taxon>Microsporidia</taxon>
        <taxon>Nosematidae</taxon>
        <taxon>Vairimorpha</taxon>
    </lineage>
</organism>
<dbReference type="RefSeq" id="XP_024330699.1">
    <property type="nucleotide sequence ID" value="XM_024475348.1"/>
</dbReference>
<accession>A0A0F9YQY5</accession>
<gene>
    <name evidence="1" type="ORF">AAJ76_370001228</name>
</gene>
<dbReference type="OrthoDB" id="10052789at2759"/>
<dbReference type="VEuPathDB" id="MicrosporidiaDB:AAJ76_370001228"/>
<evidence type="ECO:0000313" key="1">
    <source>
        <dbReference type="EMBL" id="KKO74957.1"/>
    </source>
</evidence>
<keyword evidence="2" id="KW-1185">Reference proteome</keyword>
<comment type="caution">
    <text evidence="1">The sequence shown here is derived from an EMBL/GenBank/DDBJ whole genome shotgun (WGS) entry which is preliminary data.</text>
</comment>
<proteinExistence type="predicted"/>
<dbReference type="PANTHER" id="PTHR47163">
    <property type="entry name" value="DDE_TNP_IS1595 DOMAIN-CONTAINING PROTEIN"/>
    <property type="match status" value="1"/>
</dbReference>
<dbReference type="Proteomes" id="UP000034350">
    <property type="component" value="Unassembled WGS sequence"/>
</dbReference>
<sequence length="123" mass="13978">MYYCATDRQQKDVVIETSVCADIISDWFEFLRDIIAKHMPESFETIGGLDENNNPIIVEIDKLQFSKRKNNRGRIGNPACVSDKVERETRKCFAVIAENLSRSVLMPIICNKIATGSHIISDQ</sequence>
<dbReference type="PANTHER" id="PTHR47163:SF2">
    <property type="entry name" value="SI:DKEY-17M8.2"/>
    <property type="match status" value="1"/>
</dbReference>
<dbReference type="AlphaFoldDB" id="A0A0F9YQY5"/>
<dbReference type="GeneID" id="36320289"/>
<dbReference type="InterPro" id="IPR053164">
    <property type="entry name" value="IS1016-like_transposase"/>
</dbReference>
<dbReference type="EMBL" id="JPQZ01000037">
    <property type="protein sequence ID" value="KKO74957.1"/>
    <property type="molecule type" value="Genomic_DNA"/>
</dbReference>
<name>A0A0F9YQY5_9MICR</name>
<protein>
    <submittedName>
        <fullName evidence="1">Uncharacterized protein</fullName>
    </submittedName>
</protein>
<reference evidence="1 2" key="1">
    <citation type="journal article" date="2015" name="Environ. Microbiol.">
        <title>Genome analyses suggest the presence of polyploidy and recent human-driven expansions in eight global populations of the honeybee pathogen Nosema ceranae.</title>
        <authorList>
            <person name="Pelin A."/>
            <person name="Selman M."/>
            <person name="Aris-Brosou S."/>
            <person name="Farinelli L."/>
            <person name="Corradi N."/>
        </authorList>
    </citation>
    <scope>NUCLEOTIDE SEQUENCE [LARGE SCALE GENOMIC DNA]</scope>
    <source>
        <strain evidence="1 2">PA08 1199</strain>
    </source>
</reference>
<dbReference type="VEuPathDB" id="MicrosporidiaDB:G9O61_00g019690"/>
<evidence type="ECO:0000313" key="2">
    <source>
        <dbReference type="Proteomes" id="UP000034350"/>
    </source>
</evidence>